<keyword evidence="4" id="KW-1185">Reference proteome</keyword>
<dbReference type="Proteomes" id="UP000316095">
    <property type="component" value="Unassembled WGS sequence"/>
</dbReference>
<keyword evidence="2" id="KW-0472">Membrane</keyword>
<feature type="region of interest" description="Disordered" evidence="1">
    <location>
        <begin position="1"/>
        <end position="32"/>
    </location>
</feature>
<sequence>MSELPAKTNPEKRKGFRKSKRDNPGQENAPGWNKECLCGQKLTGLRAESPQRILCDHCDRKHFILPISKYPEPKRLKKKRPKKRQREEPLSKTISRTFSRAGIAVKAGFGKLLAMVWQRIVVGFRAFRASLTPLRLTMLSLVIVICCGVYFAIQQQQQSKAIRILRESVAEAESAIKDRNWPAATEQYHLAAEAIRVLNRDDVFAREVLQKDRELQAVEGLCLLSLEDIIEEVSDPQQTLNDWETLFRLQIDQRWMIVEAWLSPGKSNSVIAETIPLKSGVISIIWPGELMKVDFADSGPVHVLIAGQISAVNRSTLESIDWEILIQPETAFHWCFPETCERLNFELETPWMPEDSLQSVLDRQKATLLKE</sequence>
<dbReference type="OrthoDB" id="208967at2"/>
<reference evidence="3 4" key="1">
    <citation type="submission" date="2019-02" db="EMBL/GenBank/DDBJ databases">
        <title>Deep-cultivation of Planctomycetes and their phenomic and genomic characterization uncovers novel biology.</title>
        <authorList>
            <person name="Wiegand S."/>
            <person name="Jogler M."/>
            <person name="Boedeker C."/>
            <person name="Pinto D."/>
            <person name="Vollmers J."/>
            <person name="Rivas-Marin E."/>
            <person name="Kohn T."/>
            <person name="Peeters S.H."/>
            <person name="Heuer A."/>
            <person name="Rast P."/>
            <person name="Oberbeckmann S."/>
            <person name="Bunk B."/>
            <person name="Jeske O."/>
            <person name="Meyerdierks A."/>
            <person name="Storesund J.E."/>
            <person name="Kallscheuer N."/>
            <person name="Luecker S."/>
            <person name="Lage O.M."/>
            <person name="Pohl T."/>
            <person name="Merkel B.J."/>
            <person name="Hornburger P."/>
            <person name="Mueller R.-W."/>
            <person name="Bruemmer F."/>
            <person name="Labrenz M."/>
            <person name="Spormann A.M."/>
            <person name="Op Den Camp H."/>
            <person name="Overmann J."/>
            <person name="Amann R."/>
            <person name="Jetten M.S.M."/>
            <person name="Mascher T."/>
            <person name="Medema M.H."/>
            <person name="Devos D.P."/>
            <person name="Kaster A.-K."/>
            <person name="Ovreas L."/>
            <person name="Rohde M."/>
            <person name="Galperin M.Y."/>
            <person name="Jogler C."/>
        </authorList>
    </citation>
    <scope>NUCLEOTIDE SEQUENCE [LARGE SCALE GENOMIC DNA]</scope>
    <source>
        <strain evidence="3 4">Pan54</strain>
    </source>
</reference>
<gene>
    <name evidence="3" type="ORF">Pan54_05960</name>
</gene>
<feature type="transmembrane region" description="Helical" evidence="2">
    <location>
        <begin position="134"/>
        <end position="153"/>
    </location>
</feature>
<proteinExistence type="predicted"/>
<protein>
    <submittedName>
        <fullName evidence="3">Uncharacterized protein</fullName>
    </submittedName>
</protein>
<evidence type="ECO:0000313" key="3">
    <source>
        <dbReference type="EMBL" id="TWT59885.1"/>
    </source>
</evidence>
<name>A0A5C5XCI2_9PLAN</name>
<dbReference type="EMBL" id="SJPG01000001">
    <property type="protein sequence ID" value="TWT59885.1"/>
    <property type="molecule type" value="Genomic_DNA"/>
</dbReference>
<keyword evidence="2" id="KW-0812">Transmembrane</keyword>
<comment type="caution">
    <text evidence="3">The sequence shown here is derived from an EMBL/GenBank/DDBJ whole genome shotgun (WGS) entry which is preliminary data.</text>
</comment>
<accession>A0A5C5XCI2</accession>
<keyword evidence="2" id="KW-1133">Transmembrane helix</keyword>
<dbReference type="AlphaFoldDB" id="A0A5C5XCI2"/>
<evidence type="ECO:0000256" key="1">
    <source>
        <dbReference type="SAM" id="MobiDB-lite"/>
    </source>
</evidence>
<evidence type="ECO:0000256" key="2">
    <source>
        <dbReference type="SAM" id="Phobius"/>
    </source>
</evidence>
<organism evidence="3 4">
    <name type="scientific">Rubinisphaera italica</name>
    <dbReference type="NCBI Taxonomy" id="2527969"/>
    <lineage>
        <taxon>Bacteria</taxon>
        <taxon>Pseudomonadati</taxon>
        <taxon>Planctomycetota</taxon>
        <taxon>Planctomycetia</taxon>
        <taxon>Planctomycetales</taxon>
        <taxon>Planctomycetaceae</taxon>
        <taxon>Rubinisphaera</taxon>
    </lineage>
</organism>
<evidence type="ECO:0000313" key="4">
    <source>
        <dbReference type="Proteomes" id="UP000316095"/>
    </source>
</evidence>
<dbReference type="RefSeq" id="WP_146502065.1">
    <property type="nucleotide sequence ID" value="NZ_SJPG01000001.1"/>
</dbReference>